<keyword evidence="3" id="KW-1185">Reference proteome</keyword>
<proteinExistence type="predicted"/>
<organism evidence="2 3">
    <name type="scientific">Methylobrevis albus</name>
    <dbReference type="NCBI Taxonomy" id="2793297"/>
    <lineage>
        <taxon>Bacteria</taxon>
        <taxon>Pseudomonadati</taxon>
        <taxon>Pseudomonadota</taxon>
        <taxon>Alphaproteobacteria</taxon>
        <taxon>Hyphomicrobiales</taxon>
        <taxon>Pleomorphomonadaceae</taxon>
        <taxon>Methylobrevis</taxon>
    </lineage>
</organism>
<dbReference type="PROSITE" id="PS50943">
    <property type="entry name" value="HTH_CROC1"/>
    <property type="match status" value="1"/>
</dbReference>
<dbReference type="Gene3D" id="1.10.260.40">
    <property type="entry name" value="lambda repressor-like DNA-binding domains"/>
    <property type="match status" value="1"/>
</dbReference>
<dbReference type="Pfam" id="PF01381">
    <property type="entry name" value="HTH_3"/>
    <property type="match status" value="1"/>
</dbReference>
<name>A0A931MWX7_9HYPH</name>
<dbReference type="AlphaFoldDB" id="A0A931MWX7"/>
<dbReference type="SMART" id="SM00530">
    <property type="entry name" value="HTH_XRE"/>
    <property type="match status" value="1"/>
</dbReference>
<dbReference type="InterPro" id="IPR001387">
    <property type="entry name" value="Cro/C1-type_HTH"/>
</dbReference>
<reference evidence="2" key="1">
    <citation type="submission" date="2020-12" db="EMBL/GenBank/DDBJ databases">
        <title>Methylobrevis albus sp. nov., isolated from fresh water lack sediment.</title>
        <authorList>
            <person name="Zou Q."/>
        </authorList>
    </citation>
    <scope>NUCLEOTIDE SEQUENCE</scope>
    <source>
        <strain evidence="2">L22</strain>
    </source>
</reference>
<dbReference type="CDD" id="cd00093">
    <property type="entry name" value="HTH_XRE"/>
    <property type="match status" value="1"/>
</dbReference>
<dbReference type="Proteomes" id="UP000631694">
    <property type="component" value="Unassembled WGS sequence"/>
</dbReference>
<protein>
    <submittedName>
        <fullName evidence="2">Helix-turn-helix transcriptional regulator</fullName>
    </submittedName>
</protein>
<accession>A0A931MWX7</accession>
<sequence>MSTIARTPQQIGNAIRRARKRLGLSQAELGERAGLRQSTVSIIETGNPAARIDTVLGLLAALDLEFQVAPRNDPAAPSLEDILG</sequence>
<dbReference type="GO" id="GO:0003677">
    <property type="term" value="F:DNA binding"/>
    <property type="evidence" value="ECO:0007669"/>
    <property type="project" value="InterPro"/>
</dbReference>
<gene>
    <name evidence="2" type="ORF">I5731_09820</name>
</gene>
<dbReference type="InterPro" id="IPR010982">
    <property type="entry name" value="Lambda_DNA-bd_dom_sf"/>
</dbReference>
<dbReference type="RefSeq" id="WP_197311211.1">
    <property type="nucleotide sequence ID" value="NZ_JADZLT010000050.1"/>
</dbReference>
<dbReference type="EMBL" id="JADZLT010000050">
    <property type="protein sequence ID" value="MBH0238118.1"/>
    <property type="molecule type" value="Genomic_DNA"/>
</dbReference>
<evidence type="ECO:0000259" key="1">
    <source>
        <dbReference type="PROSITE" id="PS50943"/>
    </source>
</evidence>
<evidence type="ECO:0000313" key="3">
    <source>
        <dbReference type="Proteomes" id="UP000631694"/>
    </source>
</evidence>
<dbReference type="SUPFAM" id="SSF47413">
    <property type="entry name" value="lambda repressor-like DNA-binding domains"/>
    <property type="match status" value="1"/>
</dbReference>
<evidence type="ECO:0000313" key="2">
    <source>
        <dbReference type="EMBL" id="MBH0238118.1"/>
    </source>
</evidence>
<comment type="caution">
    <text evidence="2">The sequence shown here is derived from an EMBL/GenBank/DDBJ whole genome shotgun (WGS) entry which is preliminary data.</text>
</comment>
<feature type="domain" description="HTH cro/C1-type" evidence="1">
    <location>
        <begin position="15"/>
        <end position="69"/>
    </location>
</feature>